<dbReference type="GO" id="GO:0004370">
    <property type="term" value="F:glycerol kinase activity"/>
    <property type="evidence" value="ECO:0007669"/>
    <property type="project" value="TreeGrafter"/>
</dbReference>
<dbReference type="Gene3D" id="3.30.420.40">
    <property type="match status" value="2"/>
</dbReference>
<comment type="caution">
    <text evidence="9">The sequence shown here is derived from an EMBL/GenBank/DDBJ whole genome shotgun (WGS) entry which is preliminary data.</text>
</comment>
<name>A0A938YI84_9ACTN</name>
<dbReference type="Pfam" id="PF00370">
    <property type="entry name" value="FGGY_N"/>
    <property type="match status" value="1"/>
</dbReference>
<dbReference type="RefSeq" id="WP_205255242.1">
    <property type="nucleotide sequence ID" value="NZ_BAAAPV010000001.1"/>
</dbReference>
<gene>
    <name evidence="9" type="primary">glpK</name>
    <name evidence="9" type="ORF">JL107_01405</name>
</gene>
<dbReference type="InterPro" id="IPR000577">
    <property type="entry name" value="Carb_kinase_FGGY"/>
</dbReference>
<comment type="similarity">
    <text evidence="1">Belongs to the FGGY kinase family.</text>
</comment>
<evidence type="ECO:0000256" key="1">
    <source>
        <dbReference type="ARBA" id="ARBA00009156"/>
    </source>
</evidence>
<evidence type="ECO:0000256" key="2">
    <source>
        <dbReference type="ARBA" id="ARBA00022679"/>
    </source>
</evidence>
<dbReference type="Pfam" id="PF02782">
    <property type="entry name" value="FGGY_C"/>
    <property type="match status" value="1"/>
</dbReference>
<protein>
    <recommendedName>
        <fullName evidence="6">ATP:glycerol 3-phosphotransferase</fullName>
    </recommendedName>
</protein>
<dbReference type="EMBL" id="JAERWL010000002">
    <property type="protein sequence ID" value="MBM9475091.1"/>
    <property type="molecule type" value="Genomic_DNA"/>
</dbReference>
<dbReference type="GO" id="GO:0005829">
    <property type="term" value="C:cytosol"/>
    <property type="evidence" value="ECO:0007669"/>
    <property type="project" value="TreeGrafter"/>
</dbReference>
<dbReference type="Proteomes" id="UP000663801">
    <property type="component" value="Unassembled WGS sequence"/>
</dbReference>
<dbReference type="PIRSF" id="PIRSF000538">
    <property type="entry name" value="GlpK"/>
    <property type="match status" value="1"/>
</dbReference>
<dbReference type="PROSITE" id="PS00933">
    <property type="entry name" value="FGGY_KINASES_1"/>
    <property type="match status" value="1"/>
</dbReference>
<keyword evidence="5" id="KW-0067">ATP-binding</keyword>
<keyword evidence="10" id="KW-1185">Reference proteome</keyword>
<feature type="domain" description="Carbohydrate kinase FGGY N-terminal" evidence="7">
    <location>
        <begin position="6"/>
        <end position="251"/>
    </location>
</feature>
<keyword evidence="3" id="KW-0547">Nucleotide-binding</keyword>
<dbReference type="InterPro" id="IPR018484">
    <property type="entry name" value="FGGY_N"/>
</dbReference>
<keyword evidence="4 9" id="KW-0418">Kinase</keyword>
<accession>A0A938YI84</accession>
<dbReference type="AlphaFoldDB" id="A0A938YI84"/>
<dbReference type="PANTHER" id="PTHR10196">
    <property type="entry name" value="SUGAR KINASE"/>
    <property type="match status" value="1"/>
</dbReference>
<dbReference type="PANTHER" id="PTHR10196:SF69">
    <property type="entry name" value="GLYCEROL KINASE"/>
    <property type="match status" value="1"/>
</dbReference>
<evidence type="ECO:0000256" key="4">
    <source>
        <dbReference type="ARBA" id="ARBA00022777"/>
    </source>
</evidence>
<evidence type="ECO:0000259" key="7">
    <source>
        <dbReference type="Pfam" id="PF00370"/>
    </source>
</evidence>
<dbReference type="GO" id="GO:0019563">
    <property type="term" value="P:glycerol catabolic process"/>
    <property type="evidence" value="ECO:0007669"/>
    <property type="project" value="TreeGrafter"/>
</dbReference>
<reference evidence="9" key="1">
    <citation type="submission" date="2021-01" db="EMBL/GenBank/DDBJ databases">
        <title>KCTC 19127 draft genome.</title>
        <authorList>
            <person name="An D."/>
        </authorList>
    </citation>
    <scope>NUCLEOTIDE SEQUENCE</scope>
    <source>
        <strain evidence="9">KCTC 19127</strain>
    </source>
</reference>
<evidence type="ECO:0000259" key="8">
    <source>
        <dbReference type="Pfam" id="PF02782"/>
    </source>
</evidence>
<organism evidence="9 10">
    <name type="scientific">Nakamurella flavida</name>
    <dbReference type="NCBI Taxonomy" id="363630"/>
    <lineage>
        <taxon>Bacteria</taxon>
        <taxon>Bacillati</taxon>
        <taxon>Actinomycetota</taxon>
        <taxon>Actinomycetes</taxon>
        <taxon>Nakamurellales</taxon>
        <taxon>Nakamurellaceae</taxon>
        <taxon>Nakamurella</taxon>
    </lineage>
</organism>
<dbReference type="InterPro" id="IPR043129">
    <property type="entry name" value="ATPase_NBD"/>
</dbReference>
<evidence type="ECO:0000313" key="9">
    <source>
        <dbReference type="EMBL" id="MBM9475091.1"/>
    </source>
</evidence>
<evidence type="ECO:0000256" key="5">
    <source>
        <dbReference type="ARBA" id="ARBA00022840"/>
    </source>
</evidence>
<evidence type="ECO:0000256" key="6">
    <source>
        <dbReference type="ARBA" id="ARBA00043149"/>
    </source>
</evidence>
<proteinExistence type="inferred from homology"/>
<dbReference type="NCBIfam" id="NF000756">
    <property type="entry name" value="PRK00047.1"/>
    <property type="match status" value="1"/>
</dbReference>
<feature type="domain" description="Carbohydrate kinase FGGY C-terminal" evidence="8">
    <location>
        <begin position="261"/>
        <end position="447"/>
    </location>
</feature>
<sequence>MTGPLVLALDEGSSSCRSILVDSTGAMHGESRANVAWVHPRHSWVELDPVRLWQDQLGTIERAMRTVGADGVDLAAVAITTHRETAMMWDRATGEPVHNALVWISKQTDDIVRRWSADGLDDVFRQRTGVFNDSFFSAAKVAWMLENVSGLRRRAEAGEIAFGTPDTWLLWNLTGGRSHLTDHGCASRTALFNLESLTWDAELCATLGIPLEIFPEAIASDGDFGVSSVDVLGAEVPVRAVLADQQAGLFGQACFRPGSVKNTFGTAGVLVANAGDKPLAVDGLTTSVGWTVGGVTDYELEGVVFHSGQTLSWMKDNLRLFESNDDIEYLARSVPDSAGVYVVPAFGGMCAPHWDREAKAAIVGLTLESTSAHVVRAGMDSMAFQTADIIDSLEAGGVPVDILKVDGGSARSDLLCQLTADLSGKVIQRPTSLERTALGAAFVAGIGAGLWDGVADFEAMWQLDREFTPQISDAARGELHAGWRDALECTLPSLRSRST</sequence>
<dbReference type="InterPro" id="IPR018485">
    <property type="entry name" value="FGGY_C"/>
</dbReference>
<evidence type="ECO:0000313" key="10">
    <source>
        <dbReference type="Proteomes" id="UP000663801"/>
    </source>
</evidence>
<dbReference type="InterPro" id="IPR018483">
    <property type="entry name" value="Carb_kinase_FGGY_CS"/>
</dbReference>
<dbReference type="GO" id="GO:0005524">
    <property type="term" value="F:ATP binding"/>
    <property type="evidence" value="ECO:0007669"/>
    <property type="project" value="UniProtKB-KW"/>
</dbReference>
<keyword evidence="2 9" id="KW-0808">Transferase</keyword>
<evidence type="ECO:0000256" key="3">
    <source>
        <dbReference type="ARBA" id="ARBA00022741"/>
    </source>
</evidence>
<dbReference type="CDD" id="cd07769">
    <property type="entry name" value="ASKHA_NBD_FGGY_GK"/>
    <property type="match status" value="1"/>
</dbReference>
<dbReference type="SUPFAM" id="SSF53067">
    <property type="entry name" value="Actin-like ATPase domain"/>
    <property type="match status" value="2"/>
</dbReference>